<organism evidence="2 3">
    <name type="scientific">Miscanthus lutarioriparius</name>
    <dbReference type="NCBI Taxonomy" id="422564"/>
    <lineage>
        <taxon>Eukaryota</taxon>
        <taxon>Viridiplantae</taxon>
        <taxon>Streptophyta</taxon>
        <taxon>Embryophyta</taxon>
        <taxon>Tracheophyta</taxon>
        <taxon>Spermatophyta</taxon>
        <taxon>Magnoliopsida</taxon>
        <taxon>Liliopsida</taxon>
        <taxon>Poales</taxon>
        <taxon>Poaceae</taxon>
        <taxon>PACMAD clade</taxon>
        <taxon>Panicoideae</taxon>
        <taxon>Andropogonodae</taxon>
        <taxon>Andropogoneae</taxon>
        <taxon>Saccharinae</taxon>
        <taxon>Miscanthus</taxon>
    </lineage>
</organism>
<dbReference type="PANTHER" id="PTHR31264:SF11">
    <property type="entry name" value="OS07G0555100 PROTEIN"/>
    <property type="match status" value="1"/>
</dbReference>
<dbReference type="Pfam" id="PF00646">
    <property type="entry name" value="F-box"/>
    <property type="match status" value="1"/>
</dbReference>
<name>A0A811MXM4_9POAL</name>
<comment type="caution">
    <text evidence="2">The sequence shown here is derived from an EMBL/GenBank/DDBJ whole genome shotgun (WGS) entry which is preliminary data.</text>
</comment>
<dbReference type="InterPro" id="IPR036047">
    <property type="entry name" value="F-box-like_dom_sf"/>
</dbReference>
<proteinExistence type="predicted"/>
<keyword evidence="3" id="KW-1185">Reference proteome</keyword>
<accession>A0A811MXM4</accession>
<dbReference type="PANTHER" id="PTHR31264">
    <property type="entry name" value="OS07G0554500 PROTEIN-RELATED"/>
    <property type="match status" value="1"/>
</dbReference>
<gene>
    <name evidence="2" type="ORF">NCGR_LOCUS11632</name>
</gene>
<protein>
    <recommendedName>
        <fullName evidence="1">F-box domain-containing protein</fullName>
    </recommendedName>
</protein>
<evidence type="ECO:0000313" key="2">
    <source>
        <dbReference type="EMBL" id="CAD6217658.1"/>
    </source>
</evidence>
<reference evidence="2" key="1">
    <citation type="submission" date="2020-10" db="EMBL/GenBank/DDBJ databases">
        <authorList>
            <person name="Han B."/>
            <person name="Lu T."/>
            <person name="Zhao Q."/>
            <person name="Huang X."/>
            <person name="Zhao Y."/>
        </authorList>
    </citation>
    <scope>NUCLEOTIDE SEQUENCE</scope>
</reference>
<dbReference type="Proteomes" id="UP000604825">
    <property type="component" value="Unassembled WGS sequence"/>
</dbReference>
<dbReference type="EMBL" id="CAJGYO010000003">
    <property type="protein sequence ID" value="CAD6217658.1"/>
    <property type="molecule type" value="Genomic_DNA"/>
</dbReference>
<dbReference type="AlphaFoldDB" id="A0A811MXM4"/>
<sequence>MASPAPPIADPQALETLPCLTDELLEEIFLRLPTAADIARASASCTSFCRIITDRSFLRWFRAIHPPPLLGFAAYEGFHPAQPPHPSATLASAFADAADFSYSFVPTGRWLTPWHPRDVRQGRVLLECTPECQPALEYFDAVFLRDLELAVCDPISRRYRLLPRIPKQLRAQHKSLVDYGLFFAPTGEDEETTFRVVCMACNKTNLVAFEYTSITGQWNILACLSWRCPLGIGTPYNRYSSSCVDYEKGCFYWVVPWRNNFLVLDGLSMKLSIVNNNLAKYDLCESGMPLIVRGGDGTAEVFFPADCFGDGPTDLFRFTKQTDGGSSDEWKFENMVSLPSQYNYFTLGAADGFLFLRGILQDQHSGYSSEDSLDNSAHLSLESPDVEYFSFDLKTSELKKVCVMKRYFHTLYPFYGYPPPLAEPTI</sequence>
<dbReference type="InterPro" id="IPR001810">
    <property type="entry name" value="F-box_dom"/>
</dbReference>
<evidence type="ECO:0000313" key="3">
    <source>
        <dbReference type="Proteomes" id="UP000604825"/>
    </source>
</evidence>
<evidence type="ECO:0000259" key="1">
    <source>
        <dbReference type="Pfam" id="PF00646"/>
    </source>
</evidence>
<dbReference type="OrthoDB" id="655770at2759"/>
<dbReference type="SUPFAM" id="SSF81383">
    <property type="entry name" value="F-box domain"/>
    <property type="match status" value="1"/>
</dbReference>
<feature type="domain" description="F-box" evidence="1">
    <location>
        <begin position="17"/>
        <end position="59"/>
    </location>
</feature>